<feature type="domain" description="Peptidase M20 dimerisation" evidence="3">
    <location>
        <begin position="182"/>
        <end position="281"/>
    </location>
</feature>
<reference evidence="4 5" key="1">
    <citation type="submission" date="2018-08" db="EMBL/GenBank/DDBJ databases">
        <title>Genome sequencing of Agrobacterium vitis strain ICMP 10754.</title>
        <authorList>
            <person name="Visnovsky S.B."/>
            <person name="Pitman A.R."/>
        </authorList>
    </citation>
    <scope>NUCLEOTIDE SEQUENCE [LARGE SCALE GENOMIC DNA]</scope>
    <source>
        <strain evidence="4 5">ICMP 10754</strain>
    </source>
</reference>
<protein>
    <submittedName>
        <fullName evidence="4">Amidohydrolase</fullName>
    </submittedName>
</protein>
<evidence type="ECO:0000313" key="4">
    <source>
        <dbReference type="EMBL" id="KAA3525369.1"/>
    </source>
</evidence>
<dbReference type="InterPro" id="IPR017439">
    <property type="entry name" value="Amidohydrolase"/>
</dbReference>
<feature type="binding site" evidence="2">
    <location>
        <position position="160"/>
    </location>
    <ligand>
        <name>Mn(2+)</name>
        <dbReference type="ChEBI" id="CHEBI:29035"/>
        <label>2</label>
    </ligand>
</feature>
<keyword evidence="2" id="KW-0479">Metal-binding</keyword>
<dbReference type="NCBIfam" id="TIGR01891">
    <property type="entry name" value="amidohydrolases"/>
    <property type="match status" value="1"/>
</dbReference>
<proteinExistence type="predicted"/>
<keyword evidence="2" id="KW-0464">Manganese</keyword>
<gene>
    <name evidence="4" type="ORF">DXT89_18780</name>
</gene>
<dbReference type="InterPro" id="IPR011650">
    <property type="entry name" value="Peptidase_M20_dimer"/>
</dbReference>
<dbReference type="RefSeq" id="WP_114386952.1">
    <property type="nucleotide sequence ID" value="NZ_JABFNP010000001.1"/>
</dbReference>
<dbReference type="Pfam" id="PF07687">
    <property type="entry name" value="M20_dimer"/>
    <property type="match status" value="1"/>
</dbReference>
<evidence type="ECO:0000256" key="2">
    <source>
        <dbReference type="PIRSR" id="PIRSR005962-1"/>
    </source>
</evidence>
<feature type="binding site" evidence="2">
    <location>
        <position position="101"/>
    </location>
    <ligand>
        <name>Mn(2+)</name>
        <dbReference type="ChEBI" id="CHEBI:29035"/>
        <label>2</label>
    </ligand>
</feature>
<dbReference type="PIRSF" id="PIRSF005962">
    <property type="entry name" value="Pept_M20D_amidohydro"/>
    <property type="match status" value="1"/>
</dbReference>
<organism evidence="4 5">
    <name type="scientific">Agrobacterium vitis</name>
    <name type="common">Rhizobium vitis</name>
    <dbReference type="NCBI Taxonomy" id="373"/>
    <lineage>
        <taxon>Bacteria</taxon>
        <taxon>Pseudomonadati</taxon>
        <taxon>Pseudomonadota</taxon>
        <taxon>Alphaproteobacteria</taxon>
        <taxon>Hyphomicrobiales</taxon>
        <taxon>Rhizobiaceae</taxon>
        <taxon>Rhizobium/Agrobacterium group</taxon>
        <taxon>Agrobacterium</taxon>
    </lineage>
</organism>
<dbReference type="InterPro" id="IPR036264">
    <property type="entry name" value="Bact_exopeptidase_dim_dom"/>
</dbReference>
<dbReference type="PANTHER" id="PTHR11014:SF169">
    <property type="entry name" value="CLAN MH, FAMILY M20, PEPTIDASE T-LIKE METALLOPEPTIDASE"/>
    <property type="match status" value="1"/>
</dbReference>
<comment type="cofactor">
    <cofactor evidence="2">
        <name>Mn(2+)</name>
        <dbReference type="ChEBI" id="CHEBI:29035"/>
    </cofactor>
    <text evidence="2">The Mn(2+) ion enhances activity.</text>
</comment>
<dbReference type="PANTHER" id="PTHR11014">
    <property type="entry name" value="PEPTIDASE M20 FAMILY MEMBER"/>
    <property type="match status" value="1"/>
</dbReference>
<feature type="binding site" evidence="2">
    <location>
        <position position="355"/>
    </location>
    <ligand>
        <name>Mn(2+)</name>
        <dbReference type="ChEBI" id="CHEBI:29035"/>
        <label>2</label>
    </ligand>
</feature>
<keyword evidence="1 4" id="KW-0378">Hydrolase</keyword>
<dbReference type="Proteomes" id="UP000436911">
    <property type="component" value="Unassembled WGS sequence"/>
</dbReference>
<evidence type="ECO:0000259" key="3">
    <source>
        <dbReference type="Pfam" id="PF07687"/>
    </source>
</evidence>
<dbReference type="SUPFAM" id="SSF53187">
    <property type="entry name" value="Zn-dependent exopeptidases"/>
    <property type="match status" value="1"/>
</dbReference>
<dbReference type="Pfam" id="PF01546">
    <property type="entry name" value="Peptidase_M20"/>
    <property type="match status" value="1"/>
</dbReference>
<dbReference type="AlphaFoldDB" id="A0A368NLF8"/>
<feature type="binding site" evidence="2">
    <location>
        <position position="99"/>
    </location>
    <ligand>
        <name>Mn(2+)</name>
        <dbReference type="ChEBI" id="CHEBI:29035"/>
        <label>2</label>
    </ligand>
</feature>
<dbReference type="Gene3D" id="3.40.630.10">
    <property type="entry name" value="Zn peptidases"/>
    <property type="match status" value="1"/>
</dbReference>
<dbReference type="GO" id="GO:0016787">
    <property type="term" value="F:hydrolase activity"/>
    <property type="evidence" value="ECO:0007669"/>
    <property type="project" value="UniProtKB-KW"/>
</dbReference>
<evidence type="ECO:0000313" key="5">
    <source>
        <dbReference type="Proteomes" id="UP000436911"/>
    </source>
</evidence>
<dbReference type="Gene3D" id="3.30.70.360">
    <property type="match status" value="1"/>
</dbReference>
<accession>A0A368NLF8</accession>
<dbReference type="EMBL" id="QUSG01000012">
    <property type="protein sequence ID" value="KAA3525369.1"/>
    <property type="molecule type" value="Genomic_DNA"/>
</dbReference>
<evidence type="ECO:0000256" key="1">
    <source>
        <dbReference type="ARBA" id="ARBA00022801"/>
    </source>
</evidence>
<comment type="caution">
    <text evidence="4">The sequence shown here is derived from an EMBL/GenBank/DDBJ whole genome shotgun (WGS) entry which is preliminary data.</text>
</comment>
<dbReference type="GO" id="GO:0046872">
    <property type="term" value="F:metal ion binding"/>
    <property type="evidence" value="ECO:0007669"/>
    <property type="project" value="UniProtKB-KW"/>
</dbReference>
<dbReference type="SUPFAM" id="SSF55031">
    <property type="entry name" value="Bacterial exopeptidase dimerisation domain"/>
    <property type="match status" value="1"/>
</dbReference>
<feature type="binding site" evidence="2">
    <location>
        <position position="134"/>
    </location>
    <ligand>
        <name>Mn(2+)</name>
        <dbReference type="ChEBI" id="CHEBI:29035"/>
        <label>2</label>
    </ligand>
</feature>
<name>A0A368NLF8_AGRVI</name>
<dbReference type="InterPro" id="IPR002933">
    <property type="entry name" value="Peptidase_M20"/>
</dbReference>
<sequence>MFLSPTDLHSLTAIRQELHRYPEVSGEEQETARRIVEALRPLAPDRILTGLGGHGVAAVFSGAAPGPTLLFRSELDALPITEKTGLPYGSTIPGKGHLCGHDGHSTILLALALGLSRQPPATGRVVLLFQPAEENGAGAAAVLADPRFAEIAPDLAFSLHNLPGIPLGHVALKAGPVNCASRGLKITLTGKTAHASQPETGLSPMQAISSLIPALTALSHGTPPAADFRLATVTHAKTGEPAFGIAPGDGEIWVTLRTLTDQGMDGLCSQAEALAQATAEQHGLGLTLTYHDIFLHCENAPAAVAALTTALDAEGITHDARALPMRASEDFGRFRTTSPAAMFFLGAGETHPALHNPDYDFPDVLIEVGARVFMRVVREKLG</sequence>
<dbReference type="OrthoDB" id="9777385at2"/>
<dbReference type="GeneID" id="60684545"/>